<proteinExistence type="predicted"/>
<dbReference type="STRING" id="157652.A0A371HP16"/>
<feature type="non-terminal residue" evidence="2">
    <location>
        <position position="1"/>
    </location>
</feature>
<organism evidence="2 3">
    <name type="scientific">Mucuna pruriens</name>
    <name type="common">Velvet bean</name>
    <name type="synonym">Dolichos pruriens</name>
    <dbReference type="NCBI Taxonomy" id="157652"/>
    <lineage>
        <taxon>Eukaryota</taxon>
        <taxon>Viridiplantae</taxon>
        <taxon>Streptophyta</taxon>
        <taxon>Embryophyta</taxon>
        <taxon>Tracheophyta</taxon>
        <taxon>Spermatophyta</taxon>
        <taxon>Magnoliopsida</taxon>
        <taxon>eudicotyledons</taxon>
        <taxon>Gunneridae</taxon>
        <taxon>Pentapetalae</taxon>
        <taxon>rosids</taxon>
        <taxon>fabids</taxon>
        <taxon>Fabales</taxon>
        <taxon>Fabaceae</taxon>
        <taxon>Papilionoideae</taxon>
        <taxon>50 kb inversion clade</taxon>
        <taxon>NPAAA clade</taxon>
        <taxon>indigoferoid/millettioid clade</taxon>
        <taxon>Phaseoleae</taxon>
        <taxon>Mucuna</taxon>
    </lineage>
</organism>
<dbReference type="Pfam" id="PF07727">
    <property type="entry name" value="RVT_2"/>
    <property type="match status" value="1"/>
</dbReference>
<sequence length="162" mass="19428">MWIFRNKLDENGKERIDFTKTFAHVARLEVICILLSFIAHHNMILHQINVKCTFLKALYRLKQALHVWYEKLSLFLMSNDFQRGKVYTTLFRKNYDSNFIIMQIYIDDIIFCATDDSLCGEFSELMQKEFKMTMMGELKFFHGLQIKRVEDGIYIHQTKYAM</sequence>
<evidence type="ECO:0000313" key="3">
    <source>
        <dbReference type="Proteomes" id="UP000257109"/>
    </source>
</evidence>
<accession>A0A371HP16</accession>
<dbReference type="AlphaFoldDB" id="A0A371HP16"/>
<protein>
    <submittedName>
        <fullName evidence="2">Copia protein</fullName>
    </submittedName>
</protein>
<dbReference type="InterPro" id="IPR013103">
    <property type="entry name" value="RVT_2"/>
</dbReference>
<dbReference type="Proteomes" id="UP000257109">
    <property type="component" value="Unassembled WGS sequence"/>
</dbReference>
<dbReference type="OrthoDB" id="8048545at2759"/>
<dbReference type="EMBL" id="QJKJ01002056">
    <property type="protein sequence ID" value="RDY04548.1"/>
    <property type="molecule type" value="Genomic_DNA"/>
</dbReference>
<name>A0A371HP16_MUCPR</name>
<feature type="domain" description="Reverse transcriptase Ty1/copia-type" evidence="1">
    <location>
        <begin position="56"/>
        <end position="161"/>
    </location>
</feature>
<comment type="caution">
    <text evidence="2">The sequence shown here is derived from an EMBL/GenBank/DDBJ whole genome shotgun (WGS) entry which is preliminary data.</text>
</comment>
<keyword evidence="3" id="KW-1185">Reference proteome</keyword>
<evidence type="ECO:0000313" key="2">
    <source>
        <dbReference type="EMBL" id="RDY04548.1"/>
    </source>
</evidence>
<gene>
    <name evidence="2" type="primary">GIP</name>
    <name evidence="2" type="ORF">CR513_11735</name>
</gene>
<evidence type="ECO:0000259" key="1">
    <source>
        <dbReference type="Pfam" id="PF07727"/>
    </source>
</evidence>
<reference evidence="2" key="1">
    <citation type="submission" date="2018-05" db="EMBL/GenBank/DDBJ databases">
        <title>Draft genome of Mucuna pruriens seed.</title>
        <authorList>
            <person name="Nnadi N.E."/>
            <person name="Vos R."/>
            <person name="Hasami M.H."/>
            <person name="Devisetty U.K."/>
            <person name="Aguiy J.C."/>
        </authorList>
    </citation>
    <scope>NUCLEOTIDE SEQUENCE [LARGE SCALE GENOMIC DNA]</scope>
    <source>
        <strain evidence="2">JCA_2017</strain>
    </source>
</reference>